<reference evidence="3 4" key="1">
    <citation type="submission" date="2020-05" db="EMBL/GenBank/DDBJ databases">
        <title>Actinomyces sp. zg-325.</title>
        <authorList>
            <person name="Yang C."/>
        </authorList>
    </citation>
    <scope>NUCLEOTIDE SEQUENCE [LARGE SCALE GENOMIC DNA]</scope>
    <source>
        <strain evidence="4">zg-325</strain>
    </source>
</reference>
<feature type="compositionally biased region" description="Low complexity" evidence="1">
    <location>
        <begin position="789"/>
        <end position="804"/>
    </location>
</feature>
<feature type="region of interest" description="Disordered" evidence="1">
    <location>
        <begin position="672"/>
        <end position="718"/>
    </location>
</feature>
<protein>
    <submittedName>
        <fullName evidence="3">Relaxase/mobilization nuclease domain-containing protein</fullName>
    </submittedName>
</protein>
<dbReference type="Pfam" id="PF03432">
    <property type="entry name" value="Relaxase"/>
    <property type="match status" value="1"/>
</dbReference>
<sequence>MIAAIVDGGNTAGLMMYLVGPGRANEHTSPHLVGGDGFFTRRWGEWPELSSAQGYEIARRLDQYMDEYGKRPMGDVRKYDPELDKVVVVGRGRNHVWHCSLSLRPDEPALSDEAWGRITQEFMDSLGLSGADGKAPCRWVAVRHGTSKNGGDHVHIVANIVRADGTLWSRWQDETKSSKAVNRIERAYGLHVIEAREHARGARADSAADLRASVARGQDETDRSKLEKRLRAAALGARDEGDFVWRARSMGIRVRPRFAPGHSDVVVGYSVALYVPDGQEVCWYGGGRVARDLALPRLRARWADTPQGAQRAVDAWRGAWWGEQPDRSGGYEPMAGVAQRARGLEILADGIRGIDPRDSVAMADASRDVSGALGALALACDDQGARRALERAAIVVGRQGQTHRRDALARPAPDALMEVARLATAAAADARVAALLLVIEVLRLAEALSDLHAAADQARTARDMLDSTAAALRALDARSLPQAPAPVMAALGASRGASRGRAEFAQPGGSAPAGRRRPPSSEVNERWGLDLRDGEHLDPDPAAVADPGAQARARGAAPLLDGEDVSALDQAPTQDASTARAGRERAVASVITTALARHDGAASVVATRGADGALELDVRDANGAPIPAASAELTGLAGRALSPDLLADHLAGRTWDLGELHDKLNTPLLRAAATQPDPTPDHGPQNTQEEPTEAESRQDTTTLREGAPRASQEGAIEDARLDSVRRFIDLLGARPLVPGAGRRPPSWRGAQRSQEAGRAPAEDPQDAQGAAMSPQQADRIRAIYELAQPGGPARAGRAITQQPGQPAPPVPPQVRPQRPGRAL</sequence>
<feature type="region of interest" description="Disordered" evidence="1">
    <location>
        <begin position="735"/>
        <end position="823"/>
    </location>
</feature>
<organism evidence="3 4">
    <name type="scientific">Actinomyces marmotae</name>
    <dbReference type="NCBI Taxonomy" id="2737173"/>
    <lineage>
        <taxon>Bacteria</taxon>
        <taxon>Bacillati</taxon>
        <taxon>Actinomycetota</taxon>
        <taxon>Actinomycetes</taxon>
        <taxon>Actinomycetales</taxon>
        <taxon>Actinomycetaceae</taxon>
        <taxon>Actinomyces</taxon>
    </lineage>
</organism>
<dbReference type="RefSeq" id="WP_175994016.1">
    <property type="nucleotide sequence ID" value="NZ_CP053642.1"/>
</dbReference>
<dbReference type="InterPro" id="IPR005094">
    <property type="entry name" value="Endonuclease_MobA/VirD2"/>
</dbReference>
<evidence type="ECO:0000259" key="2">
    <source>
        <dbReference type="Pfam" id="PF03432"/>
    </source>
</evidence>
<evidence type="ECO:0000313" key="4">
    <source>
        <dbReference type="Proteomes" id="UP000504752"/>
    </source>
</evidence>
<dbReference type="AlphaFoldDB" id="A0A6M8B455"/>
<feature type="region of interest" description="Disordered" evidence="1">
    <location>
        <begin position="498"/>
        <end position="582"/>
    </location>
</feature>
<keyword evidence="4" id="KW-1185">Reference proteome</keyword>
<gene>
    <name evidence="3" type="ORF">HPC72_03500</name>
</gene>
<dbReference type="Proteomes" id="UP000504752">
    <property type="component" value="Chromosome"/>
</dbReference>
<feature type="compositionally biased region" description="Low complexity" evidence="1">
    <location>
        <begin position="540"/>
        <end position="558"/>
    </location>
</feature>
<evidence type="ECO:0000256" key="1">
    <source>
        <dbReference type="SAM" id="MobiDB-lite"/>
    </source>
</evidence>
<feature type="compositionally biased region" description="Basic and acidic residues" evidence="1">
    <location>
        <begin position="523"/>
        <end position="539"/>
    </location>
</feature>
<feature type="compositionally biased region" description="Pro residues" evidence="1">
    <location>
        <begin position="805"/>
        <end position="814"/>
    </location>
</feature>
<evidence type="ECO:0000313" key="3">
    <source>
        <dbReference type="EMBL" id="QKD79440.1"/>
    </source>
</evidence>
<dbReference type="KEGG" id="amam:HPC72_03500"/>
<feature type="domain" description="MobA/VirD2-like nuclease" evidence="2">
    <location>
        <begin position="92"/>
        <end position="190"/>
    </location>
</feature>
<dbReference type="EMBL" id="CP053642">
    <property type="protein sequence ID" value="QKD79440.1"/>
    <property type="molecule type" value="Genomic_DNA"/>
</dbReference>
<accession>A0A6M8B455</accession>
<name>A0A6M8B455_9ACTO</name>
<proteinExistence type="predicted"/>